<dbReference type="KEGG" id="mod:AS202_18510"/>
<name>A0AAI8C8D6_9FLAO</name>
<dbReference type="EMBL" id="CP013690">
    <property type="protein sequence ID" value="ALU28019.1"/>
    <property type="molecule type" value="Genomic_DNA"/>
</dbReference>
<sequence>MIKLNSKTTQDLILKEESKLTLDPSQIIKEAKYMTTYLSRVLQKQKQMIITHGFSNQEEEIYFFKILKPKILSKLMYYNKIYKIETHSPNTASKTQKQYYLKKIKQVSSEYKLYYTSSEFYKYYKSQRTDKDIEYYTRGNINVLKGVNSFAFEIDLQFSTYYDYKLSRILSSELLYEYLSIKLNQIDPPAFSKSITINNALSWSDSSAALIELIYALYASRAINQGDLEIRKIAYLFQNYFNITLNDIHHTFHRMKTRNYSRTIFLDKLKQSLEDYMDKDY</sequence>
<organism evidence="1 2">
    <name type="scientific">Myroides odoratimimus</name>
    <dbReference type="NCBI Taxonomy" id="76832"/>
    <lineage>
        <taxon>Bacteria</taxon>
        <taxon>Pseudomonadati</taxon>
        <taxon>Bacteroidota</taxon>
        <taxon>Flavobacteriia</taxon>
        <taxon>Flavobacteriales</taxon>
        <taxon>Flavobacteriaceae</taxon>
        <taxon>Myroides</taxon>
    </lineage>
</organism>
<evidence type="ECO:0000313" key="1">
    <source>
        <dbReference type="EMBL" id="ALU28019.1"/>
    </source>
</evidence>
<protein>
    <submittedName>
        <fullName evidence="1">Tetracycline regulation of excision, RteC</fullName>
    </submittedName>
</protein>
<dbReference type="Proteomes" id="UP000069030">
    <property type="component" value="Chromosome"/>
</dbReference>
<proteinExistence type="predicted"/>
<accession>A0AAI8C8D6</accession>
<evidence type="ECO:0000313" key="2">
    <source>
        <dbReference type="Proteomes" id="UP000069030"/>
    </source>
</evidence>
<dbReference type="AlphaFoldDB" id="A0AAI8C8D6"/>
<dbReference type="InterPro" id="IPR018534">
    <property type="entry name" value="Tet_reg_excision_RteC"/>
</dbReference>
<gene>
    <name evidence="1" type="ORF">AS202_18510</name>
</gene>
<dbReference type="RefSeq" id="WP_058699851.1">
    <property type="nucleotide sequence ID" value="NZ_CP013690.1"/>
</dbReference>
<reference evidence="1 2" key="1">
    <citation type="journal article" date="2016" name="J. Zhejiang Univ. Sci. B">
        <title>Antibiotic resistance mechanisms of Myroides sp.</title>
        <authorList>
            <person name="Hu S."/>
            <person name="Yuan S."/>
            <person name="Qu H."/>
            <person name="Jiang T."/>
            <person name="Zhou Y."/>
            <person name="Wang M."/>
            <person name="Ming D."/>
        </authorList>
    </citation>
    <scope>NUCLEOTIDE SEQUENCE [LARGE SCALE GENOMIC DNA]</scope>
    <source>
        <strain evidence="1 2">PR63039</strain>
    </source>
</reference>
<dbReference type="Pfam" id="PF09357">
    <property type="entry name" value="RteC"/>
    <property type="match status" value="1"/>
</dbReference>